<protein>
    <submittedName>
        <fullName evidence="1">Uncharacterized protein</fullName>
    </submittedName>
</protein>
<dbReference type="EMBL" id="JASNQZ010000012">
    <property type="protein sequence ID" value="KAL0950301.1"/>
    <property type="molecule type" value="Genomic_DNA"/>
</dbReference>
<comment type="caution">
    <text evidence="1">The sequence shown here is derived from an EMBL/GenBank/DDBJ whole genome shotgun (WGS) entry which is preliminary data.</text>
</comment>
<proteinExistence type="predicted"/>
<dbReference type="Proteomes" id="UP001556367">
    <property type="component" value="Unassembled WGS sequence"/>
</dbReference>
<accession>A0ABR3J461</accession>
<dbReference type="Gene3D" id="1.20.1250.20">
    <property type="entry name" value="MFS general substrate transporter like domains"/>
    <property type="match status" value="1"/>
</dbReference>
<keyword evidence="2" id="KW-1185">Reference proteome</keyword>
<evidence type="ECO:0000313" key="2">
    <source>
        <dbReference type="Proteomes" id="UP001556367"/>
    </source>
</evidence>
<organism evidence="1 2">
    <name type="scientific">Hohenbuehelia grisea</name>
    <dbReference type="NCBI Taxonomy" id="104357"/>
    <lineage>
        <taxon>Eukaryota</taxon>
        <taxon>Fungi</taxon>
        <taxon>Dikarya</taxon>
        <taxon>Basidiomycota</taxon>
        <taxon>Agaricomycotina</taxon>
        <taxon>Agaricomycetes</taxon>
        <taxon>Agaricomycetidae</taxon>
        <taxon>Agaricales</taxon>
        <taxon>Pleurotineae</taxon>
        <taxon>Pleurotaceae</taxon>
        <taxon>Hohenbuehelia</taxon>
    </lineage>
</organism>
<gene>
    <name evidence="1" type="ORF">HGRIS_010278</name>
</gene>
<evidence type="ECO:0000313" key="1">
    <source>
        <dbReference type="EMBL" id="KAL0950301.1"/>
    </source>
</evidence>
<dbReference type="InterPro" id="IPR036259">
    <property type="entry name" value="MFS_trans_sf"/>
</dbReference>
<name>A0ABR3J461_9AGAR</name>
<sequence length="84" mass="9179">MTNKVFVLLHNCFTNFFANFGPNTTTFIIWGGAFPTRYRSTAHGISAASGKLGTIIAQFGFNKLKDIGGRPHGHSLIQINNLPI</sequence>
<dbReference type="SUPFAM" id="SSF103473">
    <property type="entry name" value="MFS general substrate transporter"/>
    <property type="match status" value="1"/>
</dbReference>
<reference evidence="2" key="1">
    <citation type="submission" date="2024-06" db="EMBL/GenBank/DDBJ databases">
        <title>Multi-omics analyses provide insights into the biosynthesis of the anticancer antibiotic pleurotin in Hohenbuehelia grisea.</title>
        <authorList>
            <person name="Weaver J.A."/>
            <person name="Alberti F."/>
        </authorList>
    </citation>
    <scope>NUCLEOTIDE SEQUENCE [LARGE SCALE GENOMIC DNA]</scope>
    <source>
        <strain evidence="2">T-177</strain>
    </source>
</reference>